<dbReference type="AlphaFoldDB" id="A0A2N9K810"/>
<dbReference type="EMBL" id="OKQU01000001">
    <property type="protein sequence ID" value="SPE06177.1"/>
    <property type="molecule type" value="Genomic_DNA"/>
</dbReference>
<evidence type="ECO:0000313" key="3">
    <source>
        <dbReference type="Proteomes" id="UP000237923"/>
    </source>
</evidence>
<dbReference type="Pfam" id="PF06896">
    <property type="entry name" value="Phage_TAC_3"/>
    <property type="match status" value="1"/>
</dbReference>
<protein>
    <submittedName>
        <fullName evidence="2">Uncharacterized protein</fullName>
    </submittedName>
</protein>
<dbReference type="Proteomes" id="UP000237923">
    <property type="component" value="Unassembled WGS sequence"/>
</dbReference>
<dbReference type="EMBL" id="OKQR01000004">
    <property type="protein sequence ID" value="SPD94515.1"/>
    <property type="molecule type" value="Genomic_DNA"/>
</dbReference>
<gene>
    <name evidence="1" type="ORF">LES8486_01699</name>
    <name evidence="2" type="ORF">LES9216_00064</name>
</gene>
<name>A0A2N9K810_9LACO</name>
<proteinExistence type="predicted"/>
<dbReference type="InterPro" id="IPR009681">
    <property type="entry name" value="Phage_TAC_Siphoviridae"/>
</dbReference>
<sequence length="136" mass="15650">MAVNTEKIKLNKFGIRKTVNIRATFGLLEKLDELDVTLLELQDTEGMDYIDVRKNGLKSARLKMAFVQSAFELKDEEIETIKNNVDPEQFGEAFEYVTLRMRGVTDENYNVLVAEAKREQKELEAEDTDPKEDSVE</sequence>
<evidence type="ECO:0000313" key="4">
    <source>
        <dbReference type="Proteomes" id="UP000239237"/>
    </source>
</evidence>
<evidence type="ECO:0000313" key="1">
    <source>
        <dbReference type="EMBL" id="SPD94515.1"/>
    </source>
</evidence>
<accession>A0A2N9K810</accession>
<organism evidence="2 3">
    <name type="scientific">Leuconostoc suionicum</name>
    <dbReference type="NCBI Taxonomy" id="1511761"/>
    <lineage>
        <taxon>Bacteria</taxon>
        <taxon>Bacillati</taxon>
        <taxon>Bacillota</taxon>
        <taxon>Bacilli</taxon>
        <taxon>Lactobacillales</taxon>
        <taxon>Lactobacillaceae</taxon>
        <taxon>Leuconostoc</taxon>
    </lineage>
</organism>
<keyword evidence="4" id="KW-1185">Reference proteome</keyword>
<dbReference type="RefSeq" id="WP_105299838.1">
    <property type="nucleotide sequence ID" value="NZ_OKQR01000004.1"/>
</dbReference>
<dbReference type="Proteomes" id="UP000239237">
    <property type="component" value="Unassembled WGS sequence"/>
</dbReference>
<evidence type="ECO:0000313" key="2">
    <source>
        <dbReference type="EMBL" id="SPE06177.1"/>
    </source>
</evidence>
<reference evidence="2 3" key="2">
    <citation type="submission" date="2018-02" db="EMBL/GenBank/DDBJ databases">
        <authorList>
            <person name="Cohen D.B."/>
            <person name="Kent A.D."/>
        </authorList>
    </citation>
    <scope>NUCLEOTIDE SEQUENCE [LARGE SCALE GENOMIC DNA]</scope>
    <source>
        <strain evidence="2 3">CECT 9216</strain>
    </source>
</reference>
<reference evidence="1 4" key="1">
    <citation type="submission" date="2018-02" db="EMBL/GenBank/DDBJ databases">
        <authorList>
            <person name="Rodrigo-Torres L."/>
            <person name="Arahal R. D."/>
            <person name="Lucena T."/>
        </authorList>
    </citation>
    <scope>NUCLEOTIDE SEQUENCE [LARGE SCALE GENOMIC DNA]</scope>
    <source>
        <strain evidence="1 4">CECT 8486</strain>
    </source>
</reference>